<reference evidence="1 2" key="1">
    <citation type="journal article" date="2013" name="Genome Biol. Evol.">
        <title>Genomes of Stigonematalean cyanobacteria (subsection V) and the evolution of oxygenic photosynthesis from prokaryotes to plastids.</title>
        <authorList>
            <person name="Dagan T."/>
            <person name="Roettger M."/>
            <person name="Stucken K."/>
            <person name="Landan G."/>
            <person name="Koch R."/>
            <person name="Major P."/>
            <person name="Gould S.B."/>
            <person name="Goremykin V.V."/>
            <person name="Rippka R."/>
            <person name="Tandeau de Marsac N."/>
            <person name="Gugger M."/>
            <person name="Lockhart P.J."/>
            <person name="Allen J.F."/>
            <person name="Brune I."/>
            <person name="Maus I."/>
            <person name="Puhler A."/>
            <person name="Martin W.F."/>
        </authorList>
    </citation>
    <scope>NUCLEOTIDE SEQUENCE [LARGE SCALE GENOMIC DNA]</scope>
    <source>
        <strain evidence="1 2">PCC 7110</strain>
    </source>
</reference>
<dbReference type="Gene3D" id="2.130.10.10">
    <property type="entry name" value="YVTN repeat-like/Quinoprotein amine dehydrogenase"/>
    <property type="match status" value="1"/>
</dbReference>
<accession>A0A139X6L8</accession>
<evidence type="ECO:0000313" key="2">
    <source>
        <dbReference type="Proteomes" id="UP000076925"/>
    </source>
</evidence>
<evidence type="ECO:0000313" key="1">
    <source>
        <dbReference type="EMBL" id="KYC40351.1"/>
    </source>
</evidence>
<dbReference type="Gene3D" id="2.160.20.80">
    <property type="entry name" value="E3 ubiquitin-protein ligase SopA"/>
    <property type="match status" value="1"/>
</dbReference>
<dbReference type="SUPFAM" id="SSF141571">
    <property type="entry name" value="Pentapeptide repeat-like"/>
    <property type="match status" value="1"/>
</dbReference>
<dbReference type="SUPFAM" id="SSF117289">
    <property type="entry name" value="Nucleoporin domain"/>
    <property type="match status" value="1"/>
</dbReference>
<proteinExistence type="predicted"/>
<keyword evidence="2" id="KW-1185">Reference proteome</keyword>
<comment type="caution">
    <text evidence="1">The sequence shown here is derived from an EMBL/GenBank/DDBJ whole genome shotgun (WGS) entry which is preliminary data.</text>
</comment>
<gene>
    <name evidence="1" type="ORF">WA1_27885</name>
</gene>
<name>A0A139X6L8_9CYAN</name>
<dbReference type="Proteomes" id="UP000076925">
    <property type="component" value="Unassembled WGS sequence"/>
</dbReference>
<dbReference type="InterPro" id="IPR015943">
    <property type="entry name" value="WD40/YVTN_repeat-like_dom_sf"/>
</dbReference>
<dbReference type="Pfam" id="PF00400">
    <property type="entry name" value="WD40"/>
    <property type="match status" value="2"/>
</dbReference>
<dbReference type="InterPro" id="IPR001680">
    <property type="entry name" value="WD40_rpt"/>
</dbReference>
<protein>
    <submittedName>
        <fullName evidence="1">Uncharacterized protein</fullName>
    </submittedName>
</protein>
<dbReference type="InterPro" id="IPR001646">
    <property type="entry name" value="5peptide_repeat"/>
</dbReference>
<dbReference type="Pfam" id="PF00805">
    <property type="entry name" value="Pentapeptide"/>
    <property type="match status" value="1"/>
</dbReference>
<dbReference type="EMBL" id="ANNX02000030">
    <property type="protein sequence ID" value="KYC40351.1"/>
    <property type="molecule type" value="Genomic_DNA"/>
</dbReference>
<dbReference type="AlphaFoldDB" id="A0A139X6L8"/>
<dbReference type="STRING" id="128403.WA1_27885"/>
<organism evidence="1 2">
    <name type="scientific">Scytonema hofmannii PCC 7110</name>
    <dbReference type="NCBI Taxonomy" id="128403"/>
    <lineage>
        <taxon>Bacteria</taxon>
        <taxon>Bacillati</taxon>
        <taxon>Cyanobacteriota</taxon>
        <taxon>Cyanophyceae</taxon>
        <taxon>Nostocales</taxon>
        <taxon>Scytonemataceae</taxon>
        <taxon>Scytonema</taxon>
    </lineage>
</organism>
<sequence>MNQLLLKLKLCTFQKPGYAAGNILNLLWQFHVDFSGYDFSNLTVWQAYLQGMNLHQVNFANSDLSKSAFTRTLGGILSATFSPDGKLLATEIDNEIYLWEVTNIKQIITCNGHTAWVRSLAFSP</sequence>